<feature type="compositionally biased region" description="Polar residues" evidence="1">
    <location>
        <begin position="163"/>
        <end position="178"/>
    </location>
</feature>
<feature type="compositionally biased region" description="Low complexity" evidence="1">
    <location>
        <begin position="129"/>
        <end position="143"/>
    </location>
</feature>
<evidence type="ECO:0000256" key="2">
    <source>
        <dbReference type="SAM" id="SignalP"/>
    </source>
</evidence>
<evidence type="ECO:0000313" key="4">
    <source>
        <dbReference type="Proteomes" id="UP000316714"/>
    </source>
</evidence>
<reference evidence="3 4" key="1">
    <citation type="submission" date="2019-02" db="EMBL/GenBank/DDBJ databases">
        <title>Deep-cultivation of Planctomycetes and their phenomic and genomic characterization uncovers novel biology.</title>
        <authorList>
            <person name="Wiegand S."/>
            <person name="Jogler M."/>
            <person name="Boedeker C."/>
            <person name="Pinto D."/>
            <person name="Vollmers J."/>
            <person name="Rivas-Marin E."/>
            <person name="Kohn T."/>
            <person name="Peeters S.H."/>
            <person name="Heuer A."/>
            <person name="Rast P."/>
            <person name="Oberbeckmann S."/>
            <person name="Bunk B."/>
            <person name="Jeske O."/>
            <person name="Meyerdierks A."/>
            <person name="Storesund J.E."/>
            <person name="Kallscheuer N."/>
            <person name="Luecker S."/>
            <person name="Lage O.M."/>
            <person name="Pohl T."/>
            <person name="Merkel B.J."/>
            <person name="Hornburger P."/>
            <person name="Mueller R.-W."/>
            <person name="Bruemmer F."/>
            <person name="Labrenz M."/>
            <person name="Spormann A.M."/>
            <person name="Op Den Camp H."/>
            <person name="Overmann J."/>
            <person name="Amann R."/>
            <person name="Jetten M.S.M."/>
            <person name="Mascher T."/>
            <person name="Medema M.H."/>
            <person name="Devos D.P."/>
            <person name="Kaster A.-K."/>
            <person name="Ovreas L."/>
            <person name="Rohde M."/>
            <person name="Galperin M.Y."/>
            <person name="Jogler C."/>
        </authorList>
    </citation>
    <scope>NUCLEOTIDE SEQUENCE [LARGE SCALE GENOMIC DNA]</scope>
    <source>
        <strain evidence="3 4">KOR34</strain>
    </source>
</reference>
<dbReference type="OrthoDB" id="228501at2"/>
<evidence type="ECO:0000256" key="1">
    <source>
        <dbReference type="SAM" id="MobiDB-lite"/>
    </source>
</evidence>
<organism evidence="3 4">
    <name type="scientific">Posidoniimonas corsicana</name>
    <dbReference type="NCBI Taxonomy" id="1938618"/>
    <lineage>
        <taxon>Bacteria</taxon>
        <taxon>Pseudomonadati</taxon>
        <taxon>Planctomycetota</taxon>
        <taxon>Planctomycetia</taxon>
        <taxon>Pirellulales</taxon>
        <taxon>Lacipirellulaceae</taxon>
        <taxon>Posidoniimonas</taxon>
    </lineage>
</organism>
<feature type="compositionally biased region" description="Basic and acidic residues" evidence="1">
    <location>
        <begin position="232"/>
        <end position="262"/>
    </location>
</feature>
<feature type="compositionally biased region" description="Acidic residues" evidence="1">
    <location>
        <begin position="278"/>
        <end position="287"/>
    </location>
</feature>
<keyword evidence="4" id="KW-1185">Reference proteome</keyword>
<name>A0A5C5UXV6_9BACT</name>
<evidence type="ECO:0000313" key="3">
    <source>
        <dbReference type="EMBL" id="TWT30473.1"/>
    </source>
</evidence>
<feature type="region of interest" description="Disordered" evidence="1">
    <location>
        <begin position="84"/>
        <end position="326"/>
    </location>
</feature>
<dbReference type="RefSeq" id="WP_146568826.1">
    <property type="nucleotide sequence ID" value="NZ_SIHJ01000005.1"/>
</dbReference>
<proteinExistence type="predicted"/>
<sequence length="700" mass="76947" precursor="true">MARIFMPAAFSTLASVPRAIGSLAAANCRAALCCAALTAPCGAALAAQPVEVYDSGWAVASPLGPSRVKADRVVGERVLEKLRLPSKPDAPTDDLRWRPVRTAQRPGAAPSHDGAPPPLPLNGQEVAGAATAEPSEPLPLAAPDGPQLNSAFRVPHIPDTQAAPESQSLPEQPAQLPSSDRPAPFAAESARPLNDDAPTSQPAAEEPADEPKPAPSVSEPAREPAKLTPPKEQNKPEQPAKPEAKDEEAPARTEPAPVDKPKQAPPKAAAEQAPATETDADDEATETEEARQQRAGSSSRRPSPDFTTPKEVEKPQRELKPLSRNQMSLRRRLRSVLSYYYRRPLNSVDHDSWEVMHSMLSYGLYSRVQDGGRRGKPVTAVGYLCFNKPCNRYQMLYLTPEGNLDVRVGVGMQGHKGQLLAMLAQCNVSPDYPMRVEGQDFTVRDLVAAEQLTCYARSELTFKLIGLMHYLPSDSTWVNDQGEHWDFPKLIADERTQKIRGAACGGTHRLSGLALAAKKRVARGEPLDGEWAEAAKFVEEYQQYAFRLQNRDGSLSTEWFRGPGDEDDVDRRIRTTGHILEWLIYSLPEEDLDDRRVFAAVNYLTNLITSNTDNGWEIGPLAHALHALALYDEKVFLPYDNPDAAQVAGRTNRPVKLNYKELQSGISENYYYIQARHEEREERRGLGGLFGFGSSSRRSR</sequence>
<dbReference type="Proteomes" id="UP000316714">
    <property type="component" value="Unassembled WGS sequence"/>
</dbReference>
<comment type="caution">
    <text evidence="3">The sequence shown here is derived from an EMBL/GenBank/DDBJ whole genome shotgun (WGS) entry which is preliminary data.</text>
</comment>
<feature type="chain" id="PRO_5022991509" evidence="2">
    <location>
        <begin position="47"/>
        <end position="700"/>
    </location>
</feature>
<dbReference type="EMBL" id="SIHJ01000005">
    <property type="protein sequence ID" value="TWT30473.1"/>
    <property type="molecule type" value="Genomic_DNA"/>
</dbReference>
<dbReference type="AlphaFoldDB" id="A0A5C5UXV6"/>
<keyword evidence="2" id="KW-0732">Signal</keyword>
<feature type="compositionally biased region" description="Low complexity" evidence="1">
    <location>
        <begin position="265"/>
        <end position="277"/>
    </location>
</feature>
<protein>
    <submittedName>
        <fullName evidence="3">Uncharacterized protein</fullName>
    </submittedName>
</protein>
<feature type="compositionally biased region" description="Basic and acidic residues" evidence="1">
    <location>
        <begin position="308"/>
        <end position="321"/>
    </location>
</feature>
<gene>
    <name evidence="3" type="ORF">KOR34_50320</name>
</gene>
<feature type="signal peptide" evidence="2">
    <location>
        <begin position="1"/>
        <end position="46"/>
    </location>
</feature>
<accession>A0A5C5UXV6</accession>